<evidence type="ECO:0000313" key="3">
    <source>
        <dbReference type="Proteomes" id="UP000316371"/>
    </source>
</evidence>
<reference evidence="2 3" key="1">
    <citation type="submission" date="2019-07" db="EMBL/GenBank/DDBJ databases">
        <title>Novel species of Flavobacterium.</title>
        <authorList>
            <person name="Liu Q."/>
            <person name="Xin Y.-H."/>
        </authorList>
    </citation>
    <scope>NUCLEOTIDE SEQUENCE [LARGE SCALE GENOMIC DNA]</scope>
    <source>
        <strain evidence="2 3">LB1R34</strain>
    </source>
</reference>
<dbReference type="SUPFAM" id="SSF74653">
    <property type="entry name" value="TolA/TonB C-terminal domain"/>
    <property type="match status" value="1"/>
</dbReference>
<evidence type="ECO:0000256" key="1">
    <source>
        <dbReference type="SAM" id="SignalP"/>
    </source>
</evidence>
<feature type="chain" id="PRO_5022085552" description="TonB C-terminal domain-containing protein" evidence="1">
    <location>
        <begin position="19"/>
        <end position="130"/>
    </location>
</feature>
<sequence>MKKLIALLLLFYATGAFSQSVATDVDNTIYDISVLDVKPSFSEGQEKLNFYINENGFAAQPKEKRNAKCFALFVVEKDGSLTDIKILGKSKVDARKSEGLIAMLQSLPKWNPGKRNGQQVRVLYVLPLGN</sequence>
<comment type="caution">
    <text evidence="2">The sequence shown here is derived from an EMBL/GenBank/DDBJ whole genome shotgun (WGS) entry which is preliminary data.</text>
</comment>
<accession>A0A553EDF3</accession>
<dbReference type="AlphaFoldDB" id="A0A553EDF3"/>
<dbReference type="EMBL" id="VJZT01000001">
    <property type="protein sequence ID" value="TRX42843.1"/>
    <property type="molecule type" value="Genomic_DNA"/>
</dbReference>
<organism evidence="2 3">
    <name type="scientific">Flavobacterium restrictum</name>
    <dbReference type="NCBI Taxonomy" id="2594428"/>
    <lineage>
        <taxon>Bacteria</taxon>
        <taxon>Pseudomonadati</taxon>
        <taxon>Bacteroidota</taxon>
        <taxon>Flavobacteriia</taxon>
        <taxon>Flavobacteriales</taxon>
        <taxon>Flavobacteriaceae</taxon>
        <taxon>Flavobacterium</taxon>
    </lineage>
</organism>
<dbReference type="Gene3D" id="3.30.1150.10">
    <property type="match status" value="1"/>
</dbReference>
<evidence type="ECO:0000313" key="2">
    <source>
        <dbReference type="EMBL" id="TRX42843.1"/>
    </source>
</evidence>
<keyword evidence="1" id="KW-0732">Signal</keyword>
<protein>
    <recommendedName>
        <fullName evidence="4">TonB C-terminal domain-containing protein</fullName>
    </recommendedName>
</protein>
<gene>
    <name evidence="2" type="ORF">FNW21_00495</name>
</gene>
<feature type="signal peptide" evidence="1">
    <location>
        <begin position="1"/>
        <end position="18"/>
    </location>
</feature>
<keyword evidence="3" id="KW-1185">Reference proteome</keyword>
<evidence type="ECO:0008006" key="4">
    <source>
        <dbReference type="Google" id="ProtNLM"/>
    </source>
</evidence>
<dbReference type="Proteomes" id="UP000316371">
    <property type="component" value="Unassembled WGS sequence"/>
</dbReference>
<proteinExistence type="predicted"/>
<dbReference type="OrthoDB" id="1095452at2"/>
<dbReference type="RefSeq" id="WP_144254766.1">
    <property type="nucleotide sequence ID" value="NZ_VJZT01000001.1"/>
</dbReference>
<name>A0A553EDF3_9FLAO</name>